<feature type="region of interest" description="Disordered" evidence="1">
    <location>
        <begin position="1"/>
        <end position="21"/>
    </location>
</feature>
<comment type="caution">
    <text evidence="3">The sequence shown here is derived from an EMBL/GenBank/DDBJ whole genome shotgun (WGS) entry which is preliminary data.</text>
</comment>
<feature type="compositionally biased region" description="Basic residues" evidence="1">
    <location>
        <begin position="1"/>
        <end position="13"/>
    </location>
</feature>
<evidence type="ECO:0000256" key="2">
    <source>
        <dbReference type="SAM" id="Phobius"/>
    </source>
</evidence>
<dbReference type="EMBL" id="JANKHO010000493">
    <property type="protein sequence ID" value="KAJ3509244.1"/>
    <property type="molecule type" value="Genomic_DNA"/>
</dbReference>
<organism evidence="3 4">
    <name type="scientific">Agrocybe chaxingu</name>
    <dbReference type="NCBI Taxonomy" id="84603"/>
    <lineage>
        <taxon>Eukaryota</taxon>
        <taxon>Fungi</taxon>
        <taxon>Dikarya</taxon>
        <taxon>Basidiomycota</taxon>
        <taxon>Agaricomycotina</taxon>
        <taxon>Agaricomycetes</taxon>
        <taxon>Agaricomycetidae</taxon>
        <taxon>Agaricales</taxon>
        <taxon>Agaricineae</taxon>
        <taxon>Strophariaceae</taxon>
        <taxon>Agrocybe</taxon>
    </lineage>
</organism>
<accession>A0A9W8MV40</accession>
<feature type="transmembrane region" description="Helical" evidence="2">
    <location>
        <begin position="206"/>
        <end position="226"/>
    </location>
</feature>
<protein>
    <submittedName>
        <fullName evidence="3">Uncharacterized protein</fullName>
    </submittedName>
</protein>
<evidence type="ECO:0000256" key="1">
    <source>
        <dbReference type="SAM" id="MobiDB-lite"/>
    </source>
</evidence>
<keyword evidence="2" id="KW-0472">Membrane</keyword>
<proteinExistence type="predicted"/>
<evidence type="ECO:0000313" key="3">
    <source>
        <dbReference type="EMBL" id="KAJ3509244.1"/>
    </source>
</evidence>
<dbReference type="OrthoDB" id="10434343at2759"/>
<name>A0A9W8MV40_9AGAR</name>
<dbReference type="Proteomes" id="UP001148786">
    <property type="component" value="Unassembled WGS sequence"/>
</dbReference>
<reference evidence="3" key="1">
    <citation type="submission" date="2022-07" db="EMBL/GenBank/DDBJ databases">
        <title>Genome Sequence of Agrocybe chaxingu.</title>
        <authorList>
            <person name="Buettner E."/>
        </authorList>
    </citation>
    <scope>NUCLEOTIDE SEQUENCE</scope>
    <source>
        <strain evidence="3">MP-N11</strain>
    </source>
</reference>
<keyword evidence="4" id="KW-1185">Reference proteome</keyword>
<dbReference type="AlphaFoldDB" id="A0A9W8MV40"/>
<keyword evidence="2" id="KW-0812">Transmembrane</keyword>
<evidence type="ECO:0000313" key="4">
    <source>
        <dbReference type="Proteomes" id="UP001148786"/>
    </source>
</evidence>
<gene>
    <name evidence="3" type="ORF">NLJ89_g5328</name>
</gene>
<sequence length="302" mass="33903">MMKKTTKMRKHRPPGLFAGDAPQMRSFSCPSQLDIDLSASWLADIRHLSVGEEGEGKVPLSRDLKMLARMRQLESLKLSTRTFDVGQDLHSLPVAHVPNLIDLVLHFEDIVKNSIILKHIASAPGCAIQAYMLSSDCLAGDQELIKTALASHAENRFNRNVATRPESLELNISLGHVNVWQYVRAPMAGRNALGFMLRVHAIRRGYISGLIVVLAAFSSCDFTHIANLELQFNQVNYWEDPNVQVFIYILPNISVLDTNVETFEDMSSSNSPAPPPPRIPFRKLATIRFRSLVRRFISAQFL</sequence>
<keyword evidence="2" id="KW-1133">Transmembrane helix</keyword>